<accession>A0A6J3R6H7</accession>
<protein>
    <submittedName>
        <fullName evidence="3">Submaxillary gland androgen-regulated protein 3A-like</fullName>
    </submittedName>
</protein>
<feature type="compositionally biased region" description="Pro residues" evidence="1">
    <location>
        <begin position="7"/>
        <end position="25"/>
    </location>
</feature>
<evidence type="ECO:0000313" key="3">
    <source>
        <dbReference type="RefSeq" id="XP_033710054.1"/>
    </source>
</evidence>
<gene>
    <name evidence="3" type="primary">LOC117311733</name>
</gene>
<evidence type="ECO:0000256" key="1">
    <source>
        <dbReference type="SAM" id="MobiDB-lite"/>
    </source>
</evidence>
<dbReference type="AlphaFoldDB" id="A0A6J3R6H7"/>
<dbReference type="RefSeq" id="XP_033710054.1">
    <property type="nucleotide sequence ID" value="XM_033854163.1"/>
</dbReference>
<reference evidence="3" key="1">
    <citation type="submission" date="2025-08" db="UniProtKB">
        <authorList>
            <consortium name="RefSeq"/>
        </authorList>
    </citation>
    <scope>IDENTIFICATION</scope>
    <source>
        <tissue evidence="3">Spleen</tissue>
    </source>
</reference>
<organism evidence="2 3">
    <name type="scientific">Tursiops truncatus</name>
    <name type="common">Atlantic bottle-nosed dolphin</name>
    <name type="synonym">Delphinus truncatus</name>
    <dbReference type="NCBI Taxonomy" id="9739"/>
    <lineage>
        <taxon>Eukaryota</taxon>
        <taxon>Metazoa</taxon>
        <taxon>Chordata</taxon>
        <taxon>Craniata</taxon>
        <taxon>Vertebrata</taxon>
        <taxon>Euteleostomi</taxon>
        <taxon>Mammalia</taxon>
        <taxon>Eutheria</taxon>
        <taxon>Laurasiatheria</taxon>
        <taxon>Artiodactyla</taxon>
        <taxon>Whippomorpha</taxon>
        <taxon>Cetacea</taxon>
        <taxon>Odontoceti</taxon>
        <taxon>Delphinidae</taxon>
        <taxon>Tursiops</taxon>
    </lineage>
</organism>
<keyword evidence="2" id="KW-1185">Reference proteome</keyword>
<name>A0A6J3R6H7_TURTR</name>
<dbReference type="Proteomes" id="UP000245320">
    <property type="component" value="Chromosome 3"/>
</dbReference>
<dbReference type="InParanoid" id="A0A6J3R6H7"/>
<dbReference type="OrthoDB" id="9838468at2759"/>
<feature type="region of interest" description="Disordered" evidence="1">
    <location>
        <begin position="1"/>
        <end position="52"/>
    </location>
</feature>
<evidence type="ECO:0000313" key="2">
    <source>
        <dbReference type="Proteomes" id="UP000245320"/>
    </source>
</evidence>
<proteinExistence type="predicted"/>
<sequence length="127" mass="13689">MERGRRPPPARFGPAARPPVSPPAGPGRRPEPRVPAPLPRGPRLTSDPSTGLDCYQSPQPYADCPMQPSQAQTQCQLLALPGAPPPLCHGRLGFLGMGFAACHKSHCQGFPTDPEPCLWGHRCHCFH</sequence>